<reference evidence="16" key="1">
    <citation type="journal article" date="2019" name="Int. J. Syst. Evol. Microbiol.">
        <title>The Global Catalogue of Microorganisms (GCM) 10K type strain sequencing project: providing services to taxonomists for standard genome sequencing and annotation.</title>
        <authorList>
            <consortium name="The Broad Institute Genomics Platform"/>
            <consortium name="The Broad Institute Genome Sequencing Center for Infectious Disease"/>
            <person name="Wu L."/>
            <person name="Ma J."/>
        </authorList>
    </citation>
    <scope>NUCLEOTIDE SEQUENCE [LARGE SCALE GENOMIC DNA]</scope>
    <source>
        <strain evidence="16">JCM 4816</strain>
    </source>
</reference>
<keyword evidence="6 12" id="KW-0812">Transmembrane</keyword>
<dbReference type="SMART" id="SM00304">
    <property type="entry name" value="HAMP"/>
    <property type="match status" value="1"/>
</dbReference>
<dbReference type="PANTHER" id="PTHR45436:SF5">
    <property type="entry name" value="SENSOR HISTIDINE KINASE TRCS"/>
    <property type="match status" value="1"/>
</dbReference>
<name>A0ABW1FXB7_9ACTN</name>
<dbReference type="InterPro" id="IPR003594">
    <property type="entry name" value="HATPase_dom"/>
</dbReference>
<keyword evidence="9" id="KW-0902">Two-component regulatory system</keyword>
<keyword evidence="8 12" id="KW-1133">Transmembrane helix</keyword>
<dbReference type="PROSITE" id="PS50109">
    <property type="entry name" value="HIS_KIN"/>
    <property type="match status" value="1"/>
</dbReference>
<dbReference type="Gene3D" id="6.10.340.10">
    <property type="match status" value="1"/>
</dbReference>
<dbReference type="SUPFAM" id="SSF158472">
    <property type="entry name" value="HAMP domain-like"/>
    <property type="match status" value="1"/>
</dbReference>
<keyword evidence="10 12" id="KW-0472">Membrane</keyword>
<dbReference type="InterPro" id="IPR004358">
    <property type="entry name" value="Sig_transdc_His_kin-like_C"/>
</dbReference>
<evidence type="ECO:0000259" key="13">
    <source>
        <dbReference type="PROSITE" id="PS50109"/>
    </source>
</evidence>
<comment type="caution">
    <text evidence="15">The sequence shown here is derived from an EMBL/GenBank/DDBJ whole genome shotgun (WGS) entry which is preliminary data.</text>
</comment>
<keyword evidence="16" id="KW-1185">Reference proteome</keyword>
<dbReference type="PANTHER" id="PTHR45436">
    <property type="entry name" value="SENSOR HISTIDINE KINASE YKOH"/>
    <property type="match status" value="1"/>
</dbReference>
<feature type="transmembrane region" description="Helical" evidence="12">
    <location>
        <begin position="183"/>
        <end position="206"/>
    </location>
</feature>
<evidence type="ECO:0000256" key="4">
    <source>
        <dbReference type="ARBA" id="ARBA00022553"/>
    </source>
</evidence>
<dbReference type="Pfam" id="PF00672">
    <property type="entry name" value="HAMP"/>
    <property type="match status" value="1"/>
</dbReference>
<dbReference type="Pfam" id="PF00512">
    <property type="entry name" value="HisKA"/>
    <property type="match status" value="1"/>
</dbReference>
<dbReference type="Gene3D" id="1.10.287.130">
    <property type="match status" value="1"/>
</dbReference>
<evidence type="ECO:0000259" key="14">
    <source>
        <dbReference type="PROSITE" id="PS50885"/>
    </source>
</evidence>
<comment type="subcellular location">
    <subcellularLocation>
        <location evidence="2">Cell membrane</location>
    </subcellularLocation>
</comment>
<dbReference type="Pfam" id="PF02518">
    <property type="entry name" value="HATPase_c"/>
    <property type="match status" value="1"/>
</dbReference>
<dbReference type="CDD" id="cd06225">
    <property type="entry name" value="HAMP"/>
    <property type="match status" value="1"/>
</dbReference>
<dbReference type="CDD" id="cd00075">
    <property type="entry name" value="HATPase"/>
    <property type="match status" value="1"/>
</dbReference>
<evidence type="ECO:0000256" key="2">
    <source>
        <dbReference type="ARBA" id="ARBA00004236"/>
    </source>
</evidence>
<feature type="region of interest" description="Disordered" evidence="11">
    <location>
        <begin position="476"/>
        <end position="495"/>
    </location>
</feature>
<evidence type="ECO:0000256" key="12">
    <source>
        <dbReference type="SAM" id="Phobius"/>
    </source>
</evidence>
<dbReference type="SMART" id="SM00387">
    <property type="entry name" value="HATPase_c"/>
    <property type="match status" value="1"/>
</dbReference>
<evidence type="ECO:0000256" key="10">
    <source>
        <dbReference type="ARBA" id="ARBA00023136"/>
    </source>
</evidence>
<dbReference type="PRINTS" id="PR00344">
    <property type="entry name" value="BCTRLSENSOR"/>
</dbReference>
<keyword evidence="4" id="KW-0597">Phosphoprotein</keyword>
<dbReference type="InterPro" id="IPR050428">
    <property type="entry name" value="TCS_sensor_his_kinase"/>
</dbReference>
<organism evidence="15 16">
    <name type="scientific">Streptacidiphilus monticola</name>
    <dbReference type="NCBI Taxonomy" id="2161674"/>
    <lineage>
        <taxon>Bacteria</taxon>
        <taxon>Bacillati</taxon>
        <taxon>Actinomycetota</taxon>
        <taxon>Actinomycetes</taxon>
        <taxon>Kitasatosporales</taxon>
        <taxon>Streptomycetaceae</taxon>
        <taxon>Streptacidiphilus</taxon>
    </lineage>
</organism>
<comment type="catalytic activity">
    <reaction evidence="1">
        <text>ATP + protein L-histidine = ADP + protein N-phospho-L-histidine.</text>
        <dbReference type="EC" id="2.7.13.3"/>
    </reaction>
</comment>
<protein>
    <recommendedName>
        <fullName evidence="3">histidine kinase</fullName>
        <ecNumber evidence="3">2.7.13.3</ecNumber>
    </recommendedName>
</protein>
<evidence type="ECO:0000256" key="5">
    <source>
        <dbReference type="ARBA" id="ARBA00022679"/>
    </source>
</evidence>
<sequence>MSEDARHSRFSRMPLRGRLAVLTAAAVAVAVVLFAFASWFFAKQQMMNQVRDSLQQNAPTSTSDPNLSRKIDQWCAGGQPFDQAKTTPTVIVANGKSCPTNDKRAVVITQADRNVAKSQGTDRQPATTLHTGQTQAGTPVLVYTVSLGQFVLYDANGNPVGTTTAAVAFSASLEPVNHALTTLAIILATVALIVILGAAALAAWVARAALRPVDKLTEAVEHIARTEELGTTIPVEGKDEIARLSESFNSMSTALASSRERQSQLIADAGHELRTPLTSLRTNVDLLVRSEETGRALPAETHSRLLRNMKAQMGELSTLIGDLLELSRPARPKGASPLQVVALHDIVTRALERARLRGPGLRFDVRLEPWFVRADPHTLERAVINLLDNAVKFSPAEGTIEVRLKFGELTVRDHGPGIPVEDLPHVFERFWRSPSARQLPGSGLGLAIVAQTIRDAGGEVSLATVSPGALATVRLPGAPTPPPELPELPELPSTM</sequence>
<gene>
    <name evidence="15" type="ORF">ACFP3V_02510</name>
</gene>
<feature type="domain" description="Histidine kinase" evidence="13">
    <location>
        <begin position="268"/>
        <end position="479"/>
    </location>
</feature>
<keyword evidence="7 15" id="KW-0418">Kinase</keyword>
<evidence type="ECO:0000256" key="11">
    <source>
        <dbReference type="SAM" id="MobiDB-lite"/>
    </source>
</evidence>
<dbReference type="CDD" id="cd00082">
    <property type="entry name" value="HisKA"/>
    <property type="match status" value="1"/>
</dbReference>
<evidence type="ECO:0000256" key="3">
    <source>
        <dbReference type="ARBA" id="ARBA00012438"/>
    </source>
</evidence>
<dbReference type="InterPro" id="IPR005467">
    <property type="entry name" value="His_kinase_dom"/>
</dbReference>
<dbReference type="SUPFAM" id="SSF47384">
    <property type="entry name" value="Homodimeric domain of signal transducing histidine kinase"/>
    <property type="match status" value="1"/>
</dbReference>
<evidence type="ECO:0000256" key="1">
    <source>
        <dbReference type="ARBA" id="ARBA00000085"/>
    </source>
</evidence>
<dbReference type="InterPro" id="IPR003661">
    <property type="entry name" value="HisK_dim/P_dom"/>
</dbReference>
<dbReference type="GO" id="GO:0016301">
    <property type="term" value="F:kinase activity"/>
    <property type="evidence" value="ECO:0007669"/>
    <property type="project" value="UniProtKB-KW"/>
</dbReference>
<evidence type="ECO:0000256" key="9">
    <source>
        <dbReference type="ARBA" id="ARBA00023012"/>
    </source>
</evidence>
<keyword evidence="5" id="KW-0808">Transferase</keyword>
<dbReference type="EMBL" id="JBHSQJ010000007">
    <property type="protein sequence ID" value="MFC5906094.1"/>
    <property type="molecule type" value="Genomic_DNA"/>
</dbReference>
<dbReference type="InterPro" id="IPR036097">
    <property type="entry name" value="HisK_dim/P_sf"/>
</dbReference>
<dbReference type="InterPro" id="IPR003660">
    <property type="entry name" value="HAMP_dom"/>
</dbReference>
<proteinExistence type="predicted"/>
<dbReference type="RefSeq" id="WP_380579171.1">
    <property type="nucleotide sequence ID" value="NZ_JBHSQJ010000007.1"/>
</dbReference>
<dbReference type="Gene3D" id="3.30.565.10">
    <property type="entry name" value="Histidine kinase-like ATPase, C-terminal domain"/>
    <property type="match status" value="1"/>
</dbReference>
<dbReference type="Proteomes" id="UP001596174">
    <property type="component" value="Unassembled WGS sequence"/>
</dbReference>
<feature type="domain" description="HAMP" evidence="14">
    <location>
        <begin position="207"/>
        <end position="260"/>
    </location>
</feature>
<evidence type="ECO:0000256" key="8">
    <source>
        <dbReference type="ARBA" id="ARBA00022989"/>
    </source>
</evidence>
<dbReference type="SMART" id="SM00388">
    <property type="entry name" value="HisKA"/>
    <property type="match status" value="1"/>
</dbReference>
<dbReference type="InterPro" id="IPR036890">
    <property type="entry name" value="HATPase_C_sf"/>
</dbReference>
<evidence type="ECO:0000313" key="16">
    <source>
        <dbReference type="Proteomes" id="UP001596174"/>
    </source>
</evidence>
<accession>A0ABW1FXB7</accession>
<dbReference type="SUPFAM" id="SSF55874">
    <property type="entry name" value="ATPase domain of HSP90 chaperone/DNA topoisomerase II/histidine kinase"/>
    <property type="match status" value="1"/>
</dbReference>
<dbReference type="PROSITE" id="PS50885">
    <property type="entry name" value="HAMP"/>
    <property type="match status" value="1"/>
</dbReference>
<evidence type="ECO:0000313" key="15">
    <source>
        <dbReference type="EMBL" id="MFC5906094.1"/>
    </source>
</evidence>
<evidence type="ECO:0000256" key="7">
    <source>
        <dbReference type="ARBA" id="ARBA00022777"/>
    </source>
</evidence>
<evidence type="ECO:0000256" key="6">
    <source>
        <dbReference type="ARBA" id="ARBA00022692"/>
    </source>
</evidence>
<dbReference type="EC" id="2.7.13.3" evidence="3"/>
<feature type="transmembrane region" description="Helical" evidence="12">
    <location>
        <begin position="21"/>
        <end position="42"/>
    </location>
</feature>